<dbReference type="PANTHER" id="PTHR10623">
    <property type="entry name" value="MICROTUBULE-ASSOCIATED PROTEIN RP/EB FAMILY MEMBER"/>
    <property type="match status" value="1"/>
</dbReference>
<gene>
    <name evidence="13" type="ORF">HDU87_000083</name>
</gene>
<dbReference type="InterPro" id="IPR036133">
    <property type="entry name" value="EB1_C_sf"/>
</dbReference>
<name>A0AAD5TTW6_9FUNG</name>
<dbReference type="FunFam" id="1.10.418.10:FF:000028">
    <property type="entry name" value="RP/EB family microtubule-associated protein"/>
    <property type="match status" value="1"/>
</dbReference>
<evidence type="ECO:0000256" key="9">
    <source>
        <dbReference type="PROSITE-ProRule" id="PRU00576"/>
    </source>
</evidence>
<evidence type="ECO:0000256" key="2">
    <source>
        <dbReference type="ARBA" id="ARBA00010729"/>
    </source>
</evidence>
<evidence type="ECO:0000256" key="4">
    <source>
        <dbReference type="ARBA" id="ARBA00022618"/>
    </source>
</evidence>
<proteinExistence type="inferred from homology"/>
<dbReference type="InterPro" id="IPR036872">
    <property type="entry name" value="CH_dom_sf"/>
</dbReference>
<keyword evidence="7" id="KW-0206">Cytoskeleton</keyword>
<comment type="subcellular location">
    <subcellularLocation>
        <location evidence="1">Cytoplasm</location>
        <location evidence="1">Cytoskeleton</location>
    </subcellularLocation>
</comment>
<dbReference type="GO" id="GO:0051301">
    <property type="term" value="P:cell division"/>
    <property type="evidence" value="ECO:0007669"/>
    <property type="project" value="UniProtKB-KW"/>
</dbReference>
<dbReference type="SUPFAM" id="SSF47576">
    <property type="entry name" value="Calponin-homology domain, CH-domain"/>
    <property type="match status" value="1"/>
</dbReference>
<dbReference type="PROSITE" id="PS50021">
    <property type="entry name" value="CH"/>
    <property type="match status" value="1"/>
</dbReference>
<evidence type="ECO:0000259" key="11">
    <source>
        <dbReference type="PROSITE" id="PS50021"/>
    </source>
</evidence>
<protein>
    <submittedName>
        <fullName evidence="13">Uncharacterized protein</fullName>
    </submittedName>
</protein>
<evidence type="ECO:0000256" key="10">
    <source>
        <dbReference type="SAM" id="MobiDB-lite"/>
    </source>
</evidence>
<feature type="compositionally biased region" description="Polar residues" evidence="10">
    <location>
        <begin position="128"/>
        <end position="140"/>
    </location>
</feature>
<evidence type="ECO:0000256" key="6">
    <source>
        <dbReference type="ARBA" id="ARBA00022776"/>
    </source>
</evidence>
<comment type="caution">
    <text evidence="13">The sequence shown here is derived from an EMBL/GenBank/DDBJ whole genome shotgun (WGS) entry which is preliminary data.</text>
</comment>
<keyword evidence="4" id="KW-0132">Cell division</keyword>
<keyword evidence="3" id="KW-0963">Cytoplasm</keyword>
<accession>A0AAD5TTW6</accession>
<evidence type="ECO:0000256" key="5">
    <source>
        <dbReference type="ARBA" id="ARBA00022701"/>
    </source>
</evidence>
<dbReference type="Proteomes" id="UP001212152">
    <property type="component" value="Unassembled WGS sequence"/>
</dbReference>
<evidence type="ECO:0000256" key="8">
    <source>
        <dbReference type="ARBA" id="ARBA00023306"/>
    </source>
</evidence>
<dbReference type="AlphaFoldDB" id="A0AAD5TTW6"/>
<sequence length="262" mass="29667">MGESRTELLAWLNDLLQVGYTKIEQCGTGAAHCQIIDSIYRDVPLSKVKFNAKHEYEYVANFKILQNSFDKHKIDNAIPVERLLKCKFQDNLEFLQWMKKFWDNYFPGGNYDATGRRGGKAGADTPVRGSTQKLATTTTKRPVAGAGPTKAVRSSVGARTTGEAAARSADPQRNSEIEAEYQKALQDMQNQVLEAKITVEQVEKEREFYFLKLREIEIYVQQQIETGKHPEETVLTNIANIMYKTEEGFEIPQGEGAEEETF</sequence>
<evidence type="ECO:0000256" key="1">
    <source>
        <dbReference type="ARBA" id="ARBA00004245"/>
    </source>
</evidence>
<dbReference type="Gene3D" id="1.10.418.10">
    <property type="entry name" value="Calponin-like domain"/>
    <property type="match status" value="1"/>
</dbReference>
<dbReference type="GO" id="GO:0030473">
    <property type="term" value="P:nuclear migration along microtubule"/>
    <property type="evidence" value="ECO:0007669"/>
    <property type="project" value="UniProtKB-ARBA"/>
</dbReference>
<keyword evidence="14" id="KW-1185">Reference proteome</keyword>
<feature type="domain" description="Calponin-homology (CH)" evidence="11">
    <location>
        <begin position="2"/>
        <end position="103"/>
    </location>
</feature>
<dbReference type="SUPFAM" id="SSF140612">
    <property type="entry name" value="EB1 dimerisation domain-like"/>
    <property type="match status" value="1"/>
</dbReference>
<evidence type="ECO:0000313" key="14">
    <source>
        <dbReference type="Proteomes" id="UP001212152"/>
    </source>
</evidence>
<evidence type="ECO:0000313" key="13">
    <source>
        <dbReference type="EMBL" id="KAJ3185462.1"/>
    </source>
</evidence>
<evidence type="ECO:0000259" key="12">
    <source>
        <dbReference type="PROSITE" id="PS51230"/>
    </source>
</evidence>
<dbReference type="Pfam" id="PF03271">
    <property type="entry name" value="EB1"/>
    <property type="match status" value="1"/>
</dbReference>
<feature type="domain" description="EB1 C-terminal" evidence="12">
    <location>
        <begin position="177"/>
        <end position="251"/>
    </location>
</feature>
<dbReference type="GO" id="GO:0072686">
    <property type="term" value="C:mitotic spindle"/>
    <property type="evidence" value="ECO:0007669"/>
    <property type="project" value="UniProtKB-ARBA"/>
</dbReference>
<dbReference type="InterPro" id="IPR004953">
    <property type="entry name" value="EB1_C"/>
</dbReference>
<organism evidence="13 14">
    <name type="scientific">Geranomyces variabilis</name>
    <dbReference type="NCBI Taxonomy" id="109894"/>
    <lineage>
        <taxon>Eukaryota</taxon>
        <taxon>Fungi</taxon>
        <taxon>Fungi incertae sedis</taxon>
        <taxon>Chytridiomycota</taxon>
        <taxon>Chytridiomycota incertae sedis</taxon>
        <taxon>Chytridiomycetes</taxon>
        <taxon>Spizellomycetales</taxon>
        <taxon>Powellomycetaceae</taxon>
        <taxon>Geranomyces</taxon>
    </lineage>
</organism>
<dbReference type="InterPro" id="IPR001715">
    <property type="entry name" value="CH_dom"/>
</dbReference>
<dbReference type="GO" id="GO:0051010">
    <property type="term" value="F:microtubule plus-end binding"/>
    <property type="evidence" value="ECO:0007669"/>
    <property type="project" value="UniProtKB-ARBA"/>
</dbReference>
<keyword evidence="5 9" id="KW-0493">Microtubule</keyword>
<feature type="region of interest" description="Disordered" evidence="10">
    <location>
        <begin position="116"/>
        <end position="175"/>
    </location>
</feature>
<keyword evidence="8" id="KW-0131">Cell cycle</keyword>
<keyword evidence="6" id="KW-0498">Mitosis</keyword>
<dbReference type="GO" id="GO:0035372">
    <property type="term" value="P:protein localization to microtubule"/>
    <property type="evidence" value="ECO:0007669"/>
    <property type="project" value="UniProtKB-ARBA"/>
</dbReference>
<dbReference type="GO" id="GO:0035371">
    <property type="term" value="C:microtubule plus-end"/>
    <property type="evidence" value="ECO:0007669"/>
    <property type="project" value="UniProtKB-ARBA"/>
</dbReference>
<dbReference type="PROSITE" id="PS51230">
    <property type="entry name" value="EB1_C"/>
    <property type="match status" value="1"/>
</dbReference>
<dbReference type="Gene3D" id="1.20.5.1430">
    <property type="match status" value="1"/>
</dbReference>
<dbReference type="EMBL" id="JADGJQ010000001">
    <property type="protein sequence ID" value="KAJ3185462.1"/>
    <property type="molecule type" value="Genomic_DNA"/>
</dbReference>
<reference evidence="13" key="1">
    <citation type="submission" date="2020-05" db="EMBL/GenBank/DDBJ databases">
        <title>Phylogenomic resolution of chytrid fungi.</title>
        <authorList>
            <person name="Stajich J.E."/>
            <person name="Amses K."/>
            <person name="Simmons R."/>
            <person name="Seto K."/>
            <person name="Myers J."/>
            <person name="Bonds A."/>
            <person name="Quandt C.A."/>
            <person name="Barry K."/>
            <person name="Liu P."/>
            <person name="Grigoriev I."/>
            <person name="Longcore J.E."/>
            <person name="James T.Y."/>
        </authorList>
    </citation>
    <scope>NUCLEOTIDE SEQUENCE</scope>
    <source>
        <strain evidence="13">JEL0379</strain>
    </source>
</reference>
<evidence type="ECO:0000256" key="3">
    <source>
        <dbReference type="ARBA" id="ARBA00022490"/>
    </source>
</evidence>
<dbReference type="InterPro" id="IPR027328">
    <property type="entry name" value="MAPRE"/>
</dbReference>
<comment type="similarity">
    <text evidence="2">Belongs to the MAPRE family.</text>
</comment>
<evidence type="ECO:0000256" key="7">
    <source>
        <dbReference type="ARBA" id="ARBA00023212"/>
    </source>
</evidence>